<proteinExistence type="predicted"/>
<dbReference type="Proteomes" id="UP000838412">
    <property type="component" value="Chromosome 6"/>
</dbReference>
<evidence type="ECO:0000313" key="1">
    <source>
        <dbReference type="EMBL" id="CAH1268109.1"/>
    </source>
</evidence>
<accession>A0A8K0A5C6</accession>
<dbReference type="EMBL" id="OV696691">
    <property type="protein sequence ID" value="CAH1268109.1"/>
    <property type="molecule type" value="Genomic_DNA"/>
</dbReference>
<keyword evidence="2" id="KW-1185">Reference proteome</keyword>
<gene>
    <name evidence="1" type="primary">Hypp3830</name>
    <name evidence="1" type="ORF">BLAG_LOCUS21160</name>
</gene>
<evidence type="ECO:0000313" key="2">
    <source>
        <dbReference type="Proteomes" id="UP000838412"/>
    </source>
</evidence>
<sequence length="101" mass="11677">MGRRTRISIRRKCSRKSSDILKSAFGSSDRRLQQKSDHQFLKDVDLSERPDSLAAVSSLLYDIFEVLAEEMYSYAAQVVAMMWPSRSYRYEKLSNSLCDEA</sequence>
<name>A0A8K0A5C6_BRALA</name>
<protein>
    <submittedName>
        <fullName evidence="1">Hypp3830 protein</fullName>
    </submittedName>
</protein>
<dbReference type="AlphaFoldDB" id="A0A8K0A5C6"/>
<organism evidence="1 2">
    <name type="scientific">Branchiostoma lanceolatum</name>
    <name type="common">Common lancelet</name>
    <name type="synonym">Amphioxus lanceolatum</name>
    <dbReference type="NCBI Taxonomy" id="7740"/>
    <lineage>
        <taxon>Eukaryota</taxon>
        <taxon>Metazoa</taxon>
        <taxon>Chordata</taxon>
        <taxon>Cephalochordata</taxon>
        <taxon>Leptocardii</taxon>
        <taxon>Amphioxiformes</taxon>
        <taxon>Branchiostomatidae</taxon>
        <taxon>Branchiostoma</taxon>
    </lineage>
</organism>
<reference evidence="1" key="1">
    <citation type="submission" date="2022-01" db="EMBL/GenBank/DDBJ databases">
        <authorList>
            <person name="Braso-Vives M."/>
        </authorList>
    </citation>
    <scope>NUCLEOTIDE SEQUENCE</scope>
</reference>